<proteinExistence type="predicted"/>
<reference evidence="1" key="1">
    <citation type="submission" date="2021-01" db="EMBL/GenBank/DDBJ databases">
        <authorList>
            <consortium name="Genoscope - CEA"/>
            <person name="William W."/>
        </authorList>
    </citation>
    <scope>NUCLEOTIDE SEQUENCE</scope>
</reference>
<dbReference type="Proteomes" id="UP000692954">
    <property type="component" value="Unassembled WGS sequence"/>
</dbReference>
<accession>A0A8S1RRD8</accession>
<evidence type="ECO:0000313" key="1">
    <source>
        <dbReference type="EMBL" id="CAD8129923.1"/>
    </source>
</evidence>
<gene>
    <name evidence="1" type="ORF">PSON_ATCC_30995.1.T2510011</name>
</gene>
<name>A0A8S1RRD8_9CILI</name>
<protein>
    <submittedName>
        <fullName evidence="1">Uncharacterized protein</fullName>
    </submittedName>
</protein>
<keyword evidence="2" id="KW-1185">Reference proteome</keyword>
<dbReference type="EMBL" id="CAJJDN010000251">
    <property type="protein sequence ID" value="CAD8129923.1"/>
    <property type="molecule type" value="Genomic_DNA"/>
</dbReference>
<evidence type="ECO:0000313" key="2">
    <source>
        <dbReference type="Proteomes" id="UP000692954"/>
    </source>
</evidence>
<sequence length="89" mass="10669">MEFVHLMKSQIVKQLIYLPTLKRMQSSQNLNSHIAQKIVQKTSNYQVYRYFRPAQAITLRINYQMQQQNLQIVSITPNDAFNFLLYCRK</sequence>
<comment type="caution">
    <text evidence="1">The sequence shown here is derived from an EMBL/GenBank/DDBJ whole genome shotgun (WGS) entry which is preliminary data.</text>
</comment>
<dbReference type="AlphaFoldDB" id="A0A8S1RRD8"/>
<organism evidence="1 2">
    <name type="scientific">Paramecium sonneborni</name>
    <dbReference type="NCBI Taxonomy" id="65129"/>
    <lineage>
        <taxon>Eukaryota</taxon>
        <taxon>Sar</taxon>
        <taxon>Alveolata</taxon>
        <taxon>Ciliophora</taxon>
        <taxon>Intramacronucleata</taxon>
        <taxon>Oligohymenophorea</taxon>
        <taxon>Peniculida</taxon>
        <taxon>Parameciidae</taxon>
        <taxon>Paramecium</taxon>
    </lineage>
</organism>